<dbReference type="Gene3D" id="3.30.450.20">
    <property type="entry name" value="PAS domain"/>
    <property type="match status" value="1"/>
</dbReference>
<feature type="domain" description="HTH araC/xylS-type" evidence="4">
    <location>
        <begin position="628"/>
        <end position="725"/>
    </location>
</feature>
<dbReference type="InterPro" id="IPR041522">
    <property type="entry name" value="CdaR_GGDEF"/>
</dbReference>
<evidence type="ECO:0000256" key="2">
    <source>
        <dbReference type="ARBA" id="ARBA00023125"/>
    </source>
</evidence>
<dbReference type="Gene3D" id="1.10.10.60">
    <property type="entry name" value="Homeodomain-like"/>
    <property type="match status" value="2"/>
</dbReference>
<dbReference type="Proteomes" id="UP001519887">
    <property type="component" value="Unassembled WGS sequence"/>
</dbReference>
<proteinExistence type="predicted"/>
<protein>
    <submittedName>
        <fullName evidence="5">Helix-turn-helix domain-containing protein</fullName>
    </submittedName>
</protein>
<evidence type="ECO:0000313" key="6">
    <source>
        <dbReference type="Proteomes" id="UP001519887"/>
    </source>
</evidence>
<dbReference type="EMBL" id="JAHZIK010000228">
    <property type="protein sequence ID" value="MBW7454639.1"/>
    <property type="molecule type" value="Genomic_DNA"/>
</dbReference>
<evidence type="ECO:0000256" key="3">
    <source>
        <dbReference type="ARBA" id="ARBA00023163"/>
    </source>
</evidence>
<dbReference type="InterPro" id="IPR009057">
    <property type="entry name" value="Homeodomain-like_sf"/>
</dbReference>
<keyword evidence="1" id="KW-0805">Transcription regulation</keyword>
<dbReference type="PROSITE" id="PS01124">
    <property type="entry name" value="HTH_ARAC_FAMILY_2"/>
    <property type="match status" value="1"/>
</dbReference>
<dbReference type="Pfam" id="PF12833">
    <property type="entry name" value="HTH_18"/>
    <property type="match status" value="1"/>
</dbReference>
<comment type="caution">
    <text evidence="5">The sequence shown here is derived from an EMBL/GenBank/DDBJ whole genome shotgun (WGS) entry which is preliminary data.</text>
</comment>
<dbReference type="InterPro" id="IPR018060">
    <property type="entry name" value="HTH_AraC"/>
</dbReference>
<accession>A0ABS7C174</accession>
<evidence type="ECO:0000256" key="1">
    <source>
        <dbReference type="ARBA" id="ARBA00023015"/>
    </source>
</evidence>
<dbReference type="InterPro" id="IPR018062">
    <property type="entry name" value="HTH_AraC-typ_CS"/>
</dbReference>
<gene>
    <name evidence="5" type="ORF">K0U00_11415</name>
</gene>
<dbReference type="PANTHER" id="PTHR43280:SF28">
    <property type="entry name" value="HTH-TYPE TRANSCRIPTIONAL ACTIVATOR RHAS"/>
    <property type="match status" value="1"/>
</dbReference>
<evidence type="ECO:0000313" key="5">
    <source>
        <dbReference type="EMBL" id="MBW7454639.1"/>
    </source>
</evidence>
<keyword evidence="3" id="KW-0804">Transcription</keyword>
<reference evidence="5 6" key="1">
    <citation type="submission" date="2021-07" db="EMBL/GenBank/DDBJ databases">
        <title>Paenibacillus radiodurans sp. nov., isolated from the southeastern edge of Tengger Desert.</title>
        <authorList>
            <person name="Zhang G."/>
        </authorList>
    </citation>
    <scope>NUCLEOTIDE SEQUENCE [LARGE SCALE GENOMIC DNA]</scope>
    <source>
        <strain evidence="5 6">CCM 7311</strain>
    </source>
</reference>
<evidence type="ECO:0000259" key="4">
    <source>
        <dbReference type="PROSITE" id="PS01124"/>
    </source>
</evidence>
<dbReference type="PANTHER" id="PTHR43280">
    <property type="entry name" value="ARAC-FAMILY TRANSCRIPTIONAL REGULATOR"/>
    <property type="match status" value="1"/>
</dbReference>
<organism evidence="5 6">
    <name type="scientific">Paenibacillus sepulcri</name>
    <dbReference type="NCBI Taxonomy" id="359917"/>
    <lineage>
        <taxon>Bacteria</taxon>
        <taxon>Bacillati</taxon>
        <taxon>Bacillota</taxon>
        <taxon>Bacilli</taxon>
        <taxon>Bacillales</taxon>
        <taxon>Paenibacillaceae</taxon>
        <taxon>Paenibacillus</taxon>
    </lineage>
</organism>
<name>A0ABS7C174_9BACL</name>
<dbReference type="Pfam" id="PF17853">
    <property type="entry name" value="GGDEF_2"/>
    <property type="match status" value="1"/>
</dbReference>
<dbReference type="SUPFAM" id="SSF46689">
    <property type="entry name" value="Homeodomain-like"/>
    <property type="match status" value="2"/>
</dbReference>
<dbReference type="PROSITE" id="PS00041">
    <property type="entry name" value="HTH_ARAC_FAMILY_1"/>
    <property type="match status" value="1"/>
</dbReference>
<keyword evidence="2" id="KW-0238">DNA-binding</keyword>
<sequence>METELLKLHANQIRQRASNMDDQFSYLELSLAHWAFDPKFSNSIKNVDFIRDFQVARDITKTLQIMQGSNPLARQVELYINKDQPVRFTPEYDVMRDEPLAQSYNALLTEGNQVFWSMEAASPDNPGTSDLALIHKIPGYDLHPIGFIMVRLDQDKAAGLLKTLTPYNDGDTFMMEENGSTLISNSSTVDSSAFDEALKKQVFLQDSEAGSFLYSWNHNTYTVSYGTFSRIGVNWKYVSAAPIGVITKPVVLISKFIISLSMASLLLAALLSWLASRKIYSPVNRLVHLLTGGKPLAGEMLEHRDEFLMIEKQWQHLTRESTTLQHKLAQQLPHVKEGFLLQLLQGFLYSYSEEDIRERMRSYGWAIDGRQFLVLHIQLTGFENLEDRFTQGDEGLVTFAAANITAEVATNMLEQADVINFHDLTIGLIMMLPDEQPFHNAVSAFSEELTQAVNQLLKLHVCITIGQSSNSIIGIPSLFEEAKQASGYRRFGSQNQLIDLKSQNVWEDSGELRYPFVLEREIIQAIRTGKREEAEEFITAFMDALILTGSNEIEVQQGMLQLLGSIQHAIRQAGMSPGRIFKSVNMYEQLSQIREPQKMFNWFKFNVVQTFVREFEARADVHVKKMVEAGMIYLQNHYMKDISLDSCAEHIGTNPVTLSKIFKQVSGKNFIDYLTELRMDKARELLRDTQLKINDVAEGVGYQQSYFNRIFKKQQGITPGQYRESSREI</sequence>
<keyword evidence="6" id="KW-1185">Reference proteome</keyword>
<dbReference type="SMART" id="SM00342">
    <property type="entry name" value="HTH_ARAC"/>
    <property type="match status" value="1"/>
</dbReference>